<sequence>MQTNIGIRLYILLNFGRNMYALLITIITITRPNRLSLFERAPSSANSPHRRLFLAVPLPFFATAVFSRPLLFWLDQTEGVGGDACGKSGNGGGGGGGGGGRQSDATRRRVESKPRRASTVEEQSGASECFALPASPPTCPLTHLPAEQGSACDAQAADRQHGGYKAEGQGREGGTQQQEKKNRNQTDDNKSSSGSIGR</sequence>
<dbReference type="Proteomes" id="UP001456524">
    <property type="component" value="Unassembled WGS sequence"/>
</dbReference>
<feature type="compositionally biased region" description="Basic and acidic residues" evidence="1">
    <location>
        <begin position="104"/>
        <end position="114"/>
    </location>
</feature>
<proteinExistence type="predicted"/>
<dbReference type="EMBL" id="JBBWUH010000011">
    <property type="protein sequence ID" value="KAK8154727.1"/>
    <property type="molecule type" value="Genomic_DNA"/>
</dbReference>
<comment type="caution">
    <text evidence="3">The sequence shown here is derived from an EMBL/GenBank/DDBJ whole genome shotgun (WGS) entry which is preliminary data.</text>
</comment>
<gene>
    <name evidence="3" type="ORF">IWX90DRAFT_64136</name>
</gene>
<feature type="region of interest" description="Disordered" evidence="1">
    <location>
        <begin position="84"/>
        <end position="128"/>
    </location>
</feature>
<name>A0ABR1XHI1_9PEZI</name>
<organism evidence="3 4">
    <name type="scientific">Phyllosticta citrichinensis</name>
    <dbReference type="NCBI Taxonomy" id="1130410"/>
    <lineage>
        <taxon>Eukaryota</taxon>
        <taxon>Fungi</taxon>
        <taxon>Dikarya</taxon>
        <taxon>Ascomycota</taxon>
        <taxon>Pezizomycotina</taxon>
        <taxon>Dothideomycetes</taxon>
        <taxon>Dothideomycetes incertae sedis</taxon>
        <taxon>Botryosphaeriales</taxon>
        <taxon>Phyllostictaceae</taxon>
        <taxon>Phyllosticta</taxon>
    </lineage>
</organism>
<reference evidence="3 4" key="1">
    <citation type="journal article" date="2022" name="G3 (Bethesda)">
        <title>Enemy or ally: a genomic approach to elucidate the lifestyle of Phyllosticta citrichinaensis.</title>
        <authorList>
            <person name="Buijs V.A."/>
            <person name="Groenewald J.Z."/>
            <person name="Haridas S."/>
            <person name="LaButti K.M."/>
            <person name="Lipzen A."/>
            <person name="Martin F.M."/>
            <person name="Barry K."/>
            <person name="Grigoriev I.V."/>
            <person name="Crous P.W."/>
            <person name="Seidl M.F."/>
        </authorList>
    </citation>
    <scope>NUCLEOTIDE SEQUENCE [LARGE SCALE GENOMIC DNA]</scope>
    <source>
        <strain evidence="3 4">CBS 129764</strain>
    </source>
</reference>
<accession>A0ABR1XHI1</accession>
<keyword evidence="2" id="KW-0812">Transmembrane</keyword>
<evidence type="ECO:0000256" key="1">
    <source>
        <dbReference type="SAM" id="MobiDB-lite"/>
    </source>
</evidence>
<protein>
    <submittedName>
        <fullName evidence="3">Uncharacterized protein</fullName>
    </submittedName>
</protein>
<keyword evidence="4" id="KW-1185">Reference proteome</keyword>
<feature type="transmembrane region" description="Helical" evidence="2">
    <location>
        <begin position="6"/>
        <end position="30"/>
    </location>
</feature>
<feature type="compositionally biased region" description="Basic and acidic residues" evidence="1">
    <location>
        <begin position="178"/>
        <end position="190"/>
    </location>
</feature>
<evidence type="ECO:0000313" key="4">
    <source>
        <dbReference type="Proteomes" id="UP001456524"/>
    </source>
</evidence>
<feature type="compositionally biased region" description="Gly residues" evidence="1">
    <location>
        <begin position="84"/>
        <end position="101"/>
    </location>
</feature>
<evidence type="ECO:0000313" key="3">
    <source>
        <dbReference type="EMBL" id="KAK8154727.1"/>
    </source>
</evidence>
<feature type="region of interest" description="Disordered" evidence="1">
    <location>
        <begin position="150"/>
        <end position="198"/>
    </location>
</feature>
<evidence type="ECO:0000256" key="2">
    <source>
        <dbReference type="SAM" id="Phobius"/>
    </source>
</evidence>
<keyword evidence="2" id="KW-0472">Membrane</keyword>
<keyword evidence="2" id="KW-1133">Transmembrane helix</keyword>